<name>G3GV91_CRIGR</name>
<evidence type="ECO:0000256" key="1">
    <source>
        <dbReference type="SAM" id="MobiDB-lite"/>
    </source>
</evidence>
<protein>
    <submittedName>
        <fullName evidence="2">Uncharacterized protein</fullName>
    </submittedName>
</protein>
<feature type="region of interest" description="Disordered" evidence="1">
    <location>
        <begin position="1"/>
        <end position="20"/>
    </location>
</feature>
<dbReference type="AlphaFoldDB" id="G3GV91"/>
<gene>
    <name evidence="2" type="ORF">I79_001622</name>
</gene>
<evidence type="ECO:0000313" key="2">
    <source>
        <dbReference type="EMBL" id="EGV94469.1"/>
    </source>
</evidence>
<dbReference type="Proteomes" id="UP000001075">
    <property type="component" value="Unassembled WGS sequence"/>
</dbReference>
<dbReference type="EMBL" id="JH000038">
    <property type="protein sequence ID" value="EGV94469.1"/>
    <property type="molecule type" value="Genomic_DNA"/>
</dbReference>
<accession>G3GV91</accession>
<feature type="region of interest" description="Disordered" evidence="1">
    <location>
        <begin position="37"/>
        <end position="61"/>
    </location>
</feature>
<organism evidence="2 3">
    <name type="scientific">Cricetulus griseus</name>
    <name type="common">Chinese hamster</name>
    <name type="synonym">Cricetulus barabensis griseus</name>
    <dbReference type="NCBI Taxonomy" id="10029"/>
    <lineage>
        <taxon>Eukaryota</taxon>
        <taxon>Metazoa</taxon>
        <taxon>Chordata</taxon>
        <taxon>Craniata</taxon>
        <taxon>Vertebrata</taxon>
        <taxon>Euteleostomi</taxon>
        <taxon>Mammalia</taxon>
        <taxon>Eutheria</taxon>
        <taxon>Euarchontoglires</taxon>
        <taxon>Glires</taxon>
        <taxon>Rodentia</taxon>
        <taxon>Myomorpha</taxon>
        <taxon>Muroidea</taxon>
        <taxon>Cricetidae</taxon>
        <taxon>Cricetinae</taxon>
        <taxon>Cricetulus</taxon>
    </lineage>
</organism>
<sequence length="61" mass="6927">MDNQKTDIRHCPPCPQLQDQDVPFRTEDITVLYSQHSNQPCQGSENVFRRGKKPDLVNGGS</sequence>
<evidence type="ECO:0000313" key="3">
    <source>
        <dbReference type="Proteomes" id="UP000001075"/>
    </source>
</evidence>
<reference evidence="3" key="1">
    <citation type="journal article" date="2011" name="Nat. Biotechnol.">
        <title>The genomic sequence of the Chinese hamster ovary (CHO)-K1 cell line.</title>
        <authorList>
            <person name="Xu X."/>
            <person name="Nagarajan H."/>
            <person name="Lewis N.E."/>
            <person name="Pan S."/>
            <person name="Cai Z."/>
            <person name="Liu X."/>
            <person name="Chen W."/>
            <person name="Xie M."/>
            <person name="Wang W."/>
            <person name="Hammond S."/>
            <person name="Andersen M.R."/>
            <person name="Neff N."/>
            <person name="Passarelli B."/>
            <person name="Koh W."/>
            <person name="Fan H.C."/>
            <person name="Wang J."/>
            <person name="Gui Y."/>
            <person name="Lee K.H."/>
            <person name="Betenbaugh M.J."/>
            <person name="Quake S.R."/>
            <person name="Famili I."/>
            <person name="Palsson B.O."/>
            <person name="Wang J."/>
        </authorList>
    </citation>
    <scope>NUCLEOTIDE SEQUENCE [LARGE SCALE GENOMIC DNA]</scope>
    <source>
        <strain evidence="3">CHO K1 cell line</strain>
    </source>
</reference>
<proteinExistence type="predicted"/>
<dbReference type="InParanoid" id="G3GV91"/>
<feature type="compositionally biased region" description="Basic and acidic residues" evidence="1">
    <location>
        <begin position="1"/>
        <end position="10"/>
    </location>
</feature>